<dbReference type="EMBL" id="ONZF01000009">
    <property type="protein sequence ID" value="SPJ25488.1"/>
    <property type="molecule type" value="Genomic_DNA"/>
</dbReference>
<accession>A0A2R8BZA4</accession>
<dbReference type="GO" id="GO:0005576">
    <property type="term" value="C:extracellular region"/>
    <property type="evidence" value="ECO:0007669"/>
    <property type="project" value="UniProtKB-SubCell"/>
</dbReference>
<evidence type="ECO:0000313" key="4">
    <source>
        <dbReference type="EMBL" id="SPJ25488.1"/>
    </source>
</evidence>
<dbReference type="OrthoDB" id="7748064at2"/>
<dbReference type="RefSeq" id="WP_108895289.1">
    <property type="nucleotide sequence ID" value="NZ_ONZF01000009.1"/>
</dbReference>
<dbReference type="GO" id="GO:0005509">
    <property type="term" value="F:calcium ion binding"/>
    <property type="evidence" value="ECO:0007669"/>
    <property type="project" value="InterPro"/>
</dbReference>
<dbReference type="Gene3D" id="2.150.10.10">
    <property type="entry name" value="Serralysin-like metalloprotease, C-terminal"/>
    <property type="match status" value="1"/>
</dbReference>
<dbReference type="EC" id="5.1.3.-" evidence="4"/>
<dbReference type="InterPro" id="IPR025282">
    <property type="entry name" value="DUF4214"/>
</dbReference>
<evidence type="ECO:0000256" key="2">
    <source>
        <dbReference type="ARBA" id="ARBA00022525"/>
    </source>
</evidence>
<dbReference type="InterPro" id="IPR011049">
    <property type="entry name" value="Serralysin-like_metalloprot_C"/>
</dbReference>
<evidence type="ECO:0000313" key="5">
    <source>
        <dbReference type="Proteomes" id="UP000244912"/>
    </source>
</evidence>
<reference evidence="4 5" key="1">
    <citation type="submission" date="2018-03" db="EMBL/GenBank/DDBJ databases">
        <authorList>
            <person name="Keele B.F."/>
        </authorList>
    </citation>
    <scope>NUCLEOTIDE SEQUENCE [LARGE SCALE GENOMIC DNA]</scope>
    <source>
        <strain evidence="4 5">CECT 8504</strain>
    </source>
</reference>
<dbReference type="InterPro" id="IPR001343">
    <property type="entry name" value="Hemolysn_Ca-bd"/>
</dbReference>
<evidence type="ECO:0000259" key="3">
    <source>
        <dbReference type="Pfam" id="PF13946"/>
    </source>
</evidence>
<dbReference type="PRINTS" id="PR00313">
    <property type="entry name" value="CABNDNGRPT"/>
</dbReference>
<evidence type="ECO:0000256" key="1">
    <source>
        <dbReference type="ARBA" id="ARBA00004613"/>
    </source>
</evidence>
<dbReference type="InterPro" id="IPR050557">
    <property type="entry name" value="RTX_toxin/Mannuronan_C5-epim"/>
</dbReference>
<dbReference type="GO" id="GO:0016853">
    <property type="term" value="F:isomerase activity"/>
    <property type="evidence" value="ECO:0007669"/>
    <property type="project" value="UniProtKB-KW"/>
</dbReference>
<dbReference type="PANTHER" id="PTHR38340:SF1">
    <property type="entry name" value="S-LAYER PROTEIN"/>
    <property type="match status" value="1"/>
</dbReference>
<dbReference type="SUPFAM" id="SSF51120">
    <property type="entry name" value="beta-Roll"/>
    <property type="match status" value="1"/>
</dbReference>
<dbReference type="InterPro" id="IPR018511">
    <property type="entry name" value="Hemolysin-typ_Ca-bd_CS"/>
</dbReference>
<dbReference type="PANTHER" id="PTHR38340">
    <property type="entry name" value="S-LAYER PROTEIN"/>
    <property type="match status" value="1"/>
</dbReference>
<dbReference type="Pfam" id="PF00353">
    <property type="entry name" value="HemolysinCabind"/>
    <property type="match status" value="2"/>
</dbReference>
<dbReference type="Pfam" id="PF13946">
    <property type="entry name" value="DUF4214"/>
    <property type="match status" value="1"/>
</dbReference>
<name>A0A2R8BZA4_9RHOB</name>
<dbReference type="AlphaFoldDB" id="A0A2R8BZA4"/>
<comment type="subcellular location">
    <subcellularLocation>
        <location evidence="1">Secreted</location>
    </subcellularLocation>
</comment>
<protein>
    <submittedName>
        <fullName evidence="4">Poly(Beta-D-mannuronate) C5 epimerase 5</fullName>
        <ecNumber evidence="4">5.1.3.-</ecNumber>
    </submittedName>
</protein>
<feature type="domain" description="DUF4214" evidence="3">
    <location>
        <begin position="14"/>
        <end position="58"/>
    </location>
</feature>
<keyword evidence="4" id="KW-0413">Isomerase</keyword>
<keyword evidence="2" id="KW-0964">Secreted</keyword>
<proteinExistence type="predicted"/>
<dbReference type="PROSITE" id="PS00330">
    <property type="entry name" value="HEMOLYSIN_CALCIUM"/>
    <property type="match status" value="1"/>
</dbReference>
<gene>
    <name evidence="4" type="primary">algE5_1</name>
    <name evidence="4" type="ORF">PAA8504_03339</name>
</gene>
<dbReference type="Proteomes" id="UP000244912">
    <property type="component" value="Unassembled WGS sequence"/>
</dbReference>
<sequence>MAIDLSELNPQEAITALYVGYFDRAPDPAGLEYWSGRLNAGMSLAEIALSFSVQPEATSEYPYLAVPNVANSTSFLQSIYQNLFNRDVDADDEGLQYWSNELMSNPDDLGQIILSIINGAQNEDRDVVLNKIDVGVDFAQTLAGLGIVVFDEDTNEQANALAETIFDGVTDDEDTVAAAMEQIDDFAADPNSVPTDGQTFTLTAPGVLNPTFDDITGTTGDDTFRAVTNNSLNTNDVIDGGAGSDVMNLADDAFSDGTAPIITSVERLNIAEDDNDTLDLEEVDGTTSIWATGDADFNLDNASTDITYGAFNTTSNTFVDIDLDDDVSGDDDTLMLAVSNIGAGVTAVFRTDDDDDIEAVSINAVGSSAGTINIDDLNDIETLTVTGSGNLDIEADASDLETIDASAASGNLEFDIITFGEDLNVMLGSGDDTFNTGATGDDTIDGGAGDDLLVGGDGDDEVMGGEGNDILAGGAGEDTLTGDEGADEFHFDITASEDTITDFTSGEDVISLLKDAGGNGLAFDNSTDSGIRGASDLAAEDFNKLADFGQVTGAQDQELVVFTDSFDDQAEITAAANGVGAIAEYFFVVHNDDEGNAQLYYDDTTDGNDPDLIADIEGVDLAGVAALTADDFDVYI</sequence>
<organism evidence="4 5">
    <name type="scientific">Palleronia abyssalis</name>
    <dbReference type="NCBI Taxonomy" id="1501240"/>
    <lineage>
        <taxon>Bacteria</taxon>
        <taxon>Pseudomonadati</taxon>
        <taxon>Pseudomonadota</taxon>
        <taxon>Alphaproteobacteria</taxon>
        <taxon>Rhodobacterales</taxon>
        <taxon>Roseobacteraceae</taxon>
        <taxon>Palleronia</taxon>
    </lineage>
</organism>
<keyword evidence="5" id="KW-1185">Reference proteome</keyword>